<evidence type="ECO:0000256" key="8">
    <source>
        <dbReference type="ARBA" id="ARBA00023176"/>
    </source>
</evidence>
<dbReference type="InterPro" id="IPR043532">
    <property type="entry name" value="AP2_Mu_N"/>
</dbReference>
<evidence type="ECO:0000259" key="10">
    <source>
        <dbReference type="PROSITE" id="PS51072"/>
    </source>
</evidence>
<dbReference type="PhylomeDB" id="A0A0D2WJL7"/>
<reference evidence="12" key="1">
    <citation type="submission" date="2011-02" db="EMBL/GenBank/DDBJ databases">
        <title>The Genome Sequence of Capsaspora owczarzaki ATCC 30864.</title>
        <authorList>
            <person name="Russ C."/>
            <person name="Cuomo C."/>
            <person name="Burger G."/>
            <person name="Gray M.W."/>
            <person name="Holland P.W.H."/>
            <person name="King N."/>
            <person name="Lang F.B.F."/>
            <person name="Roger A.J."/>
            <person name="Ruiz-Trillo I."/>
            <person name="Young S.K."/>
            <person name="Zeng Q."/>
            <person name="Gargeya S."/>
            <person name="Alvarado L."/>
            <person name="Berlin A."/>
            <person name="Chapman S.B."/>
            <person name="Chen Z."/>
            <person name="Freedman E."/>
            <person name="Gellesch M."/>
            <person name="Goldberg J."/>
            <person name="Griggs A."/>
            <person name="Gujja S."/>
            <person name="Heilman E."/>
            <person name="Heiman D."/>
            <person name="Howarth C."/>
            <person name="Mehta T."/>
            <person name="Neiman D."/>
            <person name="Pearson M."/>
            <person name="Roberts A."/>
            <person name="Saif S."/>
            <person name="Shea T."/>
            <person name="Shenoy N."/>
            <person name="Sisk P."/>
            <person name="Stolte C."/>
            <person name="Sykes S."/>
            <person name="White J."/>
            <person name="Yandava C."/>
            <person name="Haas B."/>
            <person name="Nusbaum C."/>
            <person name="Birren B."/>
        </authorList>
    </citation>
    <scope>NUCLEOTIDE SEQUENCE</scope>
    <source>
        <strain evidence="12">ATCC 30864</strain>
    </source>
</reference>
<dbReference type="InParanoid" id="A0A0D2WJL7"/>
<dbReference type="GO" id="GO:0006886">
    <property type="term" value="P:intracellular protein transport"/>
    <property type="evidence" value="ECO:0007669"/>
    <property type="project" value="UniProtKB-UniRule"/>
</dbReference>
<dbReference type="EMBL" id="KE346361">
    <property type="protein sequence ID" value="KJE90285.1"/>
    <property type="molecule type" value="Genomic_DNA"/>
</dbReference>
<evidence type="ECO:0000313" key="12">
    <source>
        <dbReference type="Proteomes" id="UP000008743"/>
    </source>
</evidence>
<dbReference type="PROSITE" id="PS00990">
    <property type="entry name" value="CLAT_ADAPTOR_M_1"/>
    <property type="match status" value="1"/>
</dbReference>
<evidence type="ECO:0000256" key="5">
    <source>
        <dbReference type="ARBA" id="ARBA00022583"/>
    </source>
</evidence>
<dbReference type="AlphaFoldDB" id="A0A0D2WJL7"/>
<dbReference type="FunCoup" id="A0A0D2WJL7">
    <property type="interactions" value="272"/>
</dbReference>
<dbReference type="PIRSF" id="PIRSF005992">
    <property type="entry name" value="Clathrin_mu"/>
    <property type="match status" value="1"/>
</dbReference>
<keyword evidence="8" id="KW-0168">Coated pit</keyword>
<keyword evidence="4" id="KW-1003">Cell membrane</keyword>
<dbReference type="STRING" id="595528.A0A0D2WJL7"/>
<feature type="domain" description="MHD" evidence="10">
    <location>
        <begin position="169"/>
        <end position="428"/>
    </location>
</feature>
<dbReference type="InterPro" id="IPR028565">
    <property type="entry name" value="MHD"/>
</dbReference>
<dbReference type="GO" id="GO:0005886">
    <property type="term" value="C:plasma membrane"/>
    <property type="evidence" value="ECO:0007669"/>
    <property type="project" value="UniProtKB-SubCell"/>
</dbReference>
<protein>
    <submittedName>
        <fullName evidence="11">Adaptor protein complex AP-2</fullName>
    </submittedName>
</protein>
<dbReference type="Proteomes" id="UP000008743">
    <property type="component" value="Unassembled WGS sequence"/>
</dbReference>
<evidence type="ECO:0000256" key="9">
    <source>
        <dbReference type="PIRNR" id="PIRNR005992"/>
    </source>
</evidence>
<dbReference type="SUPFAM" id="SSF64356">
    <property type="entry name" value="SNARE-like"/>
    <property type="match status" value="1"/>
</dbReference>
<dbReference type="PRINTS" id="PR00314">
    <property type="entry name" value="CLATHRINADPT"/>
</dbReference>
<dbReference type="OMA" id="VWKIPRI"/>
<dbReference type="Gene3D" id="2.60.40.1170">
    <property type="entry name" value="Mu homology domain, subdomain B"/>
    <property type="match status" value="2"/>
</dbReference>
<proteinExistence type="inferred from homology"/>
<evidence type="ECO:0000256" key="7">
    <source>
        <dbReference type="ARBA" id="ARBA00023136"/>
    </source>
</evidence>
<comment type="similarity">
    <text evidence="9">Belongs to the adaptor complexes medium subunit family.</text>
</comment>
<dbReference type="Pfam" id="PF00928">
    <property type="entry name" value="Adap_comp_sub"/>
    <property type="match status" value="1"/>
</dbReference>
<gene>
    <name evidence="11" type="ORF">CAOG_001618</name>
</gene>
<dbReference type="GO" id="GO:0030131">
    <property type="term" value="C:clathrin adaptor complex"/>
    <property type="evidence" value="ECO:0007669"/>
    <property type="project" value="UniProtKB-UniRule"/>
</dbReference>
<accession>A0A0D2WJL7</accession>
<dbReference type="FunFam" id="3.30.450.60:FF:000002">
    <property type="entry name" value="AP-2 complex subunit mu, putative"/>
    <property type="match status" value="1"/>
</dbReference>
<dbReference type="SUPFAM" id="SSF49447">
    <property type="entry name" value="Second domain of Mu2 adaptin subunit (ap50) of ap2 adaptor"/>
    <property type="match status" value="1"/>
</dbReference>
<dbReference type="InterPro" id="IPR011012">
    <property type="entry name" value="Longin-like_dom_sf"/>
</dbReference>
<evidence type="ECO:0000313" key="11">
    <source>
        <dbReference type="EMBL" id="KJE90285.1"/>
    </source>
</evidence>
<dbReference type="InterPro" id="IPR001392">
    <property type="entry name" value="Clathrin_mu"/>
</dbReference>
<dbReference type="RefSeq" id="XP_004364486.1">
    <property type="nucleotide sequence ID" value="XM_004364429.2"/>
</dbReference>
<evidence type="ECO:0000256" key="1">
    <source>
        <dbReference type="ARBA" id="ARBA00004236"/>
    </source>
</evidence>
<dbReference type="InterPro" id="IPR050431">
    <property type="entry name" value="Adaptor_comp_med_subunit"/>
</dbReference>
<dbReference type="InterPro" id="IPR018240">
    <property type="entry name" value="Clathrin_mu_CS"/>
</dbReference>
<dbReference type="PROSITE" id="PS51072">
    <property type="entry name" value="MHD"/>
    <property type="match status" value="1"/>
</dbReference>
<dbReference type="GO" id="GO:0005905">
    <property type="term" value="C:clathrin-coated pit"/>
    <property type="evidence" value="ECO:0007669"/>
    <property type="project" value="UniProtKB-KW"/>
</dbReference>
<comment type="subcellular location">
    <subcellularLocation>
        <location evidence="1">Cell membrane</location>
    </subcellularLocation>
    <subcellularLocation>
        <location evidence="2">Membrane</location>
        <location evidence="2">Coated pit</location>
        <topology evidence="2">Peripheral membrane protein</topology>
        <orientation evidence="2">Cytoplasmic side</orientation>
    </subcellularLocation>
</comment>
<sequence>MISGLFIYSHKGEVLISRVYRDDIRRNVSDVFRVNIIHSRHQVRSPVNIINRTSFFHIKHENVWLVVAAKENVNAMTVFAFLHKFIQVFVSYFGKFNDEAVKNNFILIYELLDEVLDFGYPQIVDSNALKAYITQEGLKIARTSTGAGAVTSQLTGTVSWRREGIKYRKNQMFIDVIESVNLLMSTDGKPLSAHVSGSIMIKCYLSGMPECKFGLNDKILLEKDGRSQTRARKGGAGIAIDDCTFHQCVKLGKFEADRSISFIPPDGEFELMKYRTTDNIALPFKVIPLVKESGNRIEIKVVVKAQFKATLFATNVEVRIPTPRNTAAVHVTTVTGSAKYKPSENAIIWKMKRFAGQYEAQVSAEVELLASSEKKAWNRPPISMDFQVPMFPASGLNVRFLKVLEHKLNYETVKWVRYMTKAGSYETRC</sequence>
<evidence type="ECO:0000256" key="3">
    <source>
        <dbReference type="ARBA" id="ARBA00022448"/>
    </source>
</evidence>
<keyword evidence="6 9" id="KW-0653">Protein transport</keyword>
<dbReference type="eggNOG" id="KOG0938">
    <property type="taxonomic scope" value="Eukaryota"/>
</dbReference>
<keyword evidence="3 9" id="KW-0813">Transport</keyword>
<evidence type="ECO:0000256" key="2">
    <source>
        <dbReference type="ARBA" id="ARBA00004277"/>
    </source>
</evidence>
<dbReference type="GO" id="GO:0006897">
    <property type="term" value="P:endocytosis"/>
    <property type="evidence" value="ECO:0007669"/>
    <property type="project" value="UniProtKB-KW"/>
</dbReference>
<evidence type="ECO:0000256" key="6">
    <source>
        <dbReference type="ARBA" id="ARBA00022927"/>
    </source>
</evidence>
<dbReference type="PROSITE" id="PS00991">
    <property type="entry name" value="CLAT_ADAPTOR_M_2"/>
    <property type="match status" value="1"/>
</dbReference>
<dbReference type="InterPro" id="IPR043512">
    <property type="entry name" value="Mu2_C"/>
</dbReference>
<dbReference type="CDD" id="cd14836">
    <property type="entry name" value="AP2_Mu_N"/>
    <property type="match status" value="1"/>
</dbReference>
<evidence type="ECO:0000256" key="4">
    <source>
        <dbReference type="ARBA" id="ARBA00022475"/>
    </source>
</evidence>
<name>A0A0D2WJL7_CAPO3</name>
<dbReference type="OrthoDB" id="10259133at2759"/>
<dbReference type="CDD" id="cd09251">
    <property type="entry name" value="AP-2_Mu2_Cterm"/>
    <property type="match status" value="1"/>
</dbReference>
<dbReference type="PANTHER" id="PTHR10529">
    <property type="entry name" value="AP COMPLEX SUBUNIT MU"/>
    <property type="match status" value="1"/>
</dbReference>
<dbReference type="InterPro" id="IPR036168">
    <property type="entry name" value="AP2_Mu_C_sf"/>
</dbReference>
<organism evidence="11 12">
    <name type="scientific">Capsaspora owczarzaki (strain ATCC 30864)</name>
    <dbReference type="NCBI Taxonomy" id="595528"/>
    <lineage>
        <taxon>Eukaryota</taxon>
        <taxon>Filasterea</taxon>
        <taxon>Capsaspora</taxon>
    </lineage>
</organism>
<dbReference type="Gene3D" id="3.30.450.60">
    <property type="match status" value="1"/>
</dbReference>
<keyword evidence="7" id="KW-0472">Membrane</keyword>
<keyword evidence="5" id="KW-0254">Endocytosis</keyword>
<keyword evidence="12" id="KW-1185">Reference proteome</keyword>